<organism evidence="6 7">
    <name type="scientific">Penicillium steckii</name>
    <dbReference type="NCBI Taxonomy" id="303698"/>
    <lineage>
        <taxon>Eukaryota</taxon>
        <taxon>Fungi</taxon>
        <taxon>Dikarya</taxon>
        <taxon>Ascomycota</taxon>
        <taxon>Pezizomycotina</taxon>
        <taxon>Eurotiomycetes</taxon>
        <taxon>Eurotiomycetidae</taxon>
        <taxon>Eurotiales</taxon>
        <taxon>Aspergillaceae</taxon>
        <taxon>Penicillium</taxon>
    </lineage>
</organism>
<accession>A0A1V6T2S4</accession>
<proteinExistence type="predicted"/>
<keyword evidence="2" id="KW-0805">Transcription regulation</keyword>
<dbReference type="GO" id="GO:0000981">
    <property type="term" value="F:DNA-binding transcription factor activity, RNA polymerase II-specific"/>
    <property type="evidence" value="ECO:0007669"/>
    <property type="project" value="InterPro"/>
</dbReference>
<name>A0A1V6T2S4_9EURO</name>
<keyword evidence="4" id="KW-0804">Transcription</keyword>
<dbReference type="InterPro" id="IPR051089">
    <property type="entry name" value="prtT"/>
</dbReference>
<evidence type="ECO:0008006" key="8">
    <source>
        <dbReference type="Google" id="ProtNLM"/>
    </source>
</evidence>
<evidence type="ECO:0000256" key="3">
    <source>
        <dbReference type="ARBA" id="ARBA00023125"/>
    </source>
</evidence>
<dbReference type="Proteomes" id="UP000191285">
    <property type="component" value="Unassembled WGS sequence"/>
</dbReference>
<dbReference type="EMBL" id="MLKD01000013">
    <property type="protein sequence ID" value="OQE20496.1"/>
    <property type="molecule type" value="Genomic_DNA"/>
</dbReference>
<evidence type="ECO:0000256" key="5">
    <source>
        <dbReference type="ARBA" id="ARBA00023242"/>
    </source>
</evidence>
<dbReference type="AlphaFoldDB" id="A0A1V6T2S4"/>
<evidence type="ECO:0000256" key="4">
    <source>
        <dbReference type="ARBA" id="ARBA00023163"/>
    </source>
</evidence>
<sequence>MVRSRSMLNQSSTYGQACTQCYKAKCRCVRTKNGDDCERCTRLKKLCEPSDSIRRRNAQTEDSDLRIARLEDKMDELLSAIQSSIGNSGSSGLSAGSVRSVHDGLSTSATSLSNDTFVNTDTDLNFTTESGVVSNSFNEVSPVKNSAIITRNHAQSPFPGFASEIDERLNFFRTRMLPSFPFIDFTNTESWYLQQKRPILLQAIYTVTTFSTKERLLQVDELKRTFFTTALIEVQSNIDLLLGLLTYLAWSTDAFLGRADLMSRLMMLAISIAIDMRLPQLSSFDTQILMTVTQGEADEGGNHNDSPSDFLERQRALLACFYLSSNISSHLGRQDAMRWTDQMEAALKLLAMSRTCGHDQLFVFQVRLQLLKQKAQDLRLHDEMDIASSSFIESASRLIYLKTLRRELQEIQSSIPPDIPRPDLLEIHVQYVDLYINQLGYSPRQSSNPSEPSGRGFNSGLPLSFERLQCLWRSVENIKAWLDCFYKIPCSDIIGQPFHFWSQMILTVTLLKYLSVLDDPDWDYQAVRNTVHLLLTVDCMLQKLDLSSREPQLRCDDHLMKYLSKLLSRSRMWTEVRWNEARQAQDLSVNSIPSHRVDVAEQGLHDSSVPDFDQMAWIQTMDLGDERWFEDILGMPATL</sequence>
<comment type="caution">
    <text evidence="6">The sequence shown here is derived from an EMBL/GenBank/DDBJ whole genome shotgun (WGS) entry which is preliminary data.</text>
</comment>
<dbReference type="OrthoDB" id="1600564at2759"/>
<dbReference type="InterPro" id="IPR036864">
    <property type="entry name" value="Zn2-C6_fun-type_DNA-bd_sf"/>
</dbReference>
<gene>
    <name evidence="6" type="ORF">PENSTE_c013G04569</name>
</gene>
<evidence type="ECO:0000256" key="2">
    <source>
        <dbReference type="ARBA" id="ARBA00023015"/>
    </source>
</evidence>
<dbReference type="GO" id="GO:0000976">
    <property type="term" value="F:transcription cis-regulatory region binding"/>
    <property type="evidence" value="ECO:0007669"/>
    <property type="project" value="TreeGrafter"/>
</dbReference>
<dbReference type="PANTHER" id="PTHR31845:SF18">
    <property type="entry name" value="ZN(II)2CYS6 TRANSCRIPTION FACTOR (EUROFUNG)"/>
    <property type="match status" value="1"/>
</dbReference>
<reference evidence="7" key="1">
    <citation type="journal article" date="2017" name="Nat. Microbiol.">
        <title>Global analysis of biosynthetic gene clusters reveals vast potential of secondary metabolite production in Penicillium species.</title>
        <authorList>
            <person name="Nielsen J.C."/>
            <person name="Grijseels S."/>
            <person name="Prigent S."/>
            <person name="Ji B."/>
            <person name="Dainat J."/>
            <person name="Nielsen K.F."/>
            <person name="Frisvad J.C."/>
            <person name="Workman M."/>
            <person name="Nielsen J."/>
        </authorList>
    </citation>
    <scope>NUCLEOTIDE SEQUENCE [LARGE SCALE GENOMIC DNA]</scope>
    <source>
        <strain evidence="7">IBT 24891</strain>
    </source>
</reference>
<evidence type="ECO:0000313" key="7">
    <source>
        <dbReference type="Proteomes" id="UP000191285"/>
    </source>
</evidence>
<keyword evidence="3" id="KW-0238">DNA-binding</keyword>
<evidence type="ECO:0000256" key="1">
    <source>
        <dbReference type="ARBA" id="ARBA00004123"/>
    </source>
</evidence>
<dbReference type="STRING" id="303698.A0A1V6T2S4"/>
<dbReference type="GO" id="GO:0005634">
    <property type="term" value="C:nucleus"/>
    <property type="evidence" value="ECO:0007669"/>
    <property type="project" value="UniProtKB-SubCell"/>
</dbReference>
<dbReference type="Gene3D" id="4.10.240.10">
    <property type="entry name" value="Zn(2)-C6 fungal-type DNA-binding domain"/>
    <property type="match status" value="1"/>
</dbReference>
<evidence type="ECO:0000313" key="6">
    <source>
        <dbReference type="EMBL" id="OQE20496.1"/>
    </source>
</evidence>
<dbReference type="PANTHER" id="PTHR31845">
    <property type="entry name" value="FINGER DOMAIN PROTEIN, PUTATIVE-RELATED"/>
    <property type="match status" value="1"/>
</dbReference>
<comment type="subcellular location">
    <subcellularLocation>
        <location evidence="1">Nucleus</location>
    </subcellularLocation>
</comment>
<dbReference type="GO" id="GO:0008270">
    <property type="term" value="F:zinc ion binding"/>
    <property type="evidence" value="ECO:0007669"/>
    <property type="project" value="InterPro"/>
</dbReference>
<keyword evidence="7" id="KW-1185">Reference proteome</keyword>
<protein>
    <recommendedName>
        <fullName evidence="8">Zn(2)-C6 fungal-type domain-containing protein</fullName>
    </recommendedName>
</protein>
<keyword evidence="5" id="KW-0539">Nucleus</keyword>